<feature type="region of interest" description="Disordered" evidence="1">
    <location>
        <begin position="41"/>
        <end position="82"/>
    </location>
</feature>
<feature type="non-terminal residue" evidence="2">
    <location>
        <position position="177"/>
    </location>
</feature>
<dbReference type="InParanoid" id="A0A1D6ML96"/>
<dbReference type="Gene3D" id="3.90.420.10">
    <property type="entry name" value="Oxidoreductase, molybdopterin-binding domain"/>
    <property type="match status" value="1"/>
</dbReference>
<sequence>MFPEIATSSFGLLAPIDLSAGSPAGAMSLIYLLSPPAPPRQMASHRKGVLAPSPHPGRPLLSRRRLPSGGPRSPRTATGGKPLAVHDISTSVWHGARLRDVLLRCGVVGAADGATNVCFVGGDGDNCKVGLQGETAPQAKKSWGSEIAGSGGRSSSDVSKPYATMSCASMPDATVDK</sequence>
<feature type="region of interest" description="Disordered" evidence="1">
    <location>
        <begin position="140"/>
        <end position="163"/>
    </location>
</feature>
<gene>
    <name evidence="2" type="ORF">ZEAMMB73_Zm00001d039831</name>
</gene>
<protein>
    <submittedName>
        <fullName evidence="2">Uncharacterized protein</fullName>
    </submittedName>
</protein>
<proteinExistence type="predicted"/>
<dbReference type="EMBL" id="CM007649">
    <property type="protein sequence ID" value="ONM29983.1"/>
    <property type="molecule type" value="Genomic_DNA"/>
</dbReference>
<dbReference type="SUPFAM" id="SSF56524">
    <property type="entry name" value="Oxidoreductase molybdopterin-binding domain"/>
    <property type="match status" value="1"/>
</dbReference>
<dbReference type="InterPro" id="IPR036374">
    <property type="entry name" value="OxRdtase_Mopterin-bd_sf"/>
</dbReference>
<evidence type="ECO:0000313" key="2">
    <source>
        <dbReference type="EMBL" id="ONM29983.1"/>
    </source>
</evidence>
<evidence type="ECO:0000256" key="1">
    <source>
        <dbReference type="SAM" id="MobiDB-lite"/>
    </source>
</evidence>
<organism evidence="2">
    <name type="scientific">Zea mays</name>
    <name type="common">Maize</name>
    <dbReference type="NCBI Taxonomy" id="4577"/>
    <lineage>
        <taxon>Eukaryota</taxon>
        <taxon>Viridiplantae</taxon>
        <taxon>Streptophyta</taxon>
        <taxon>Embryophyta</taxon>
        <taxon>Tracheophyta</taxon>
        <taxon>Spermatophyta</taxon>
        <taxon>Magnoliopsida</taxon>
        <taxon>Liliopsida</taxon>
        <taxon>Poales</taxon>
        <taxon>Poaceae</taxon>
        <taxon>PACMAD clade</taxon>
        <taxon>Panicoideae</taxon>
        <taxon>Andropogonodae</taxon>
        <taxon>Andropogoneae</taxon>
        <taxon>Tripsacinae</taxon>
        <taxon>Zea</taxon>
    </lineage>
</organism>
<reference evidence="2" key="1">
    <citation type="submission" date="2015-12" db="EMBL/GenBank/DDBJ databases">
        <title>Update maize B73 reference genome by single molecule sequencing technologies.</title>
        <authorList>
            <consortium name="Maize Genome Sequencing Project"/>
            <person name="Ware D."/>
        </authorList>
    </citation>
    <scope>NUCLEOTIDE SEQUENCE [LARGE SCALE GENOMIC DNA]</scope>
    <source>
        <tissue evidence="2">Seedling</tissue>
    </source>
</reference>
<name>A0A1D6ML96_MAIZE</name>
<accession>A0A1D6ML96</accession>
<dbReference type="AlphaFoldDB" id="A0A1D6ML96"/>